<evidence type="ECO:0000256" key="1">
    <source>
        <dbReference type="ARBA" id="ARBA00006157"/>
    </source>
</evidence>
<evidence type="ECO:0000313" key="6">
    <source>
        <dbReference type="EMBL" id="ALL14297.1"/>
    </source>
</evidence>
<dbReference type="SUPFAM" id="SSF47413">
    <property type="entry name" value="lambda repressor-like DNA-binding domains"/>
    <property type="match status" value="1"/>
</dbReference>
<dbReference type="EMBL" id="CP013002">
    <property type="protein sequence ID" value="ALL14297.1"/>
    <property type="molecule type" value="Genomic_DNA"/>
</dbReference>
<name>A0A0P0P1Y3_9CAUL</name>
<dbReference type="STRING" id="69395.AQ619_13605"/>
<evidence type="ECO:0000259" key="5">
    <source>
        <dbReference type="Pfam" id="PF13693"/>
    </source>
</evidence>
<protein>
    <recommendedName>
        <fullName evidence="5">Ner winged helix-turn-helix DNA-binding domain-containing protein</fullName>
    </recommendedName>
</protein>
<dbReference type="OrthoDB" id="531446at2"/>
<evidence type="ECO:0000313" key="7">
    <source>
        <dbReference type="Proteomes" id="UP000056905"/>
    </source>
</evidence>
<dbReference type="KEGG" id="chq:AQ619_13605"/>
<keyword evidence="4" id="KW-0804">Transcription</keyword>
<accession>A0A0P0P1Y3</accession>
<evidence type="ECO:0000256" key="3">
    <source>
        <dbReference type="ARBA" id="ARBA00023125"/>
    </source>
</evidence>
<reference evidence="6 7" key="1">
    <citation type="submission" date="2015-10" db="EMBL/GenBank/DDBJ databases">
        <title>Conservation of the essential genome among Caulobacter and Brevundimonas species.</title>
        <authorList>
            <person name="Scott D."/>
            <person name="Ely B."/>
        </authorList>
    </citation>
    <scope>NUCLEOTIDE SEQUENCE [LARGE SCALE GENOMIC DNA]</scope>
    <source>
        <strain evidence="6 7">CB4</strain>
    </source>
</reference>
<sequence>MIHHFRDQEDIKAELRRRGHNSISLGKAHGVAPSVIRMAFISPSRKGEIIIAKALRMKPWEVWPDRWNPDGSRINKRHMHASKASALMHRQNVAAA</sequence>
<evidence type="ECO:0000256" key="4">
    <source>
        <dbReference type="ARBA" id="ARBA00023163"/>
    </source>
</evidence>
<keyword evidence="7" id="KW-1185">Reference proteome</keyword>
<dbReference type="Gene3D" id="1.10.260.40">
    <property type="entry name" value="lambda repressor-like DNA-binding domains"/>
    <property type="match status" value="1"/>
</dbReference>
<gene>
    <name evidence="6" type="ORF">AQ619_13605</name>
</gene>
<dbReference type="GO" id="GO:0003677">
    <property type="term" value="F:DNA binding"/>
    <property type="evidence" value="ECO:0007669"/>
    <property type="project" value="UniProtKB-KW"/>
</dbReference>
<keyword evidence="2" id="KW-0805">Transcription regulation</keyword>
<proteinExistence type="inferred from homology"/>
<keyword evidence="3" id="KW-0238">DNA-binding</keyword>
<evidence type="ECO:0000256" key="2">
    <source>
        <dbReference type="ARBA" id="ARBA00023015"/>
    </source>
</evidence>
<dbReference type="RefSeq" id="WP_062148648.1">
    <property type="nucleotide sequence ID" value="NZ_CP013002.1"/>
</dbReference>
<dbReference type="Proteomes" id="UP000056905">
    <property type="component" value="Chromosome"/>
</dbReference>
<feature type="domain" description="Ner winged helix-turn-helix DNA-binding" evidence="5">
    <location>
        <begin position="7"/>
        <end position="78"/>
    </location>
</feature>
<dbReference type="AlphaFoldDB" id="A0A0P0P1Y3"/>
<dbReference type="InterPro" id="IPR038722">
    <property type="entry name" value="Ner_HTH_dom"/>
</dbReference>
<comment type="similarity">
    <text evidence="1">Belongs to the ner transcriptional regulatory family.</text>
</comment>
<organism evidence="6 7">
    <name type="scientific">Caulobacter henricii</name>
    <dbReference type="NCBI Taxonomy" id="69395"/>
    <lineage>
        <taxon>Bacteria</taxon>
        <taxon>Pseudomonadati</taxon>
        <taxon>Pseudomonadota</taxon>
        <taxon>Alphaproteobacteria</taxon>
        <taxon>Caulobacterales</taxon>
        <taxon>Caulobacteraceae</taxon>
        <taxon>Caulobacter</taxon>
    </lineage>
</organism>
<dbReference type="InterPro" id="IPR010982">
    <property type="entry name" value="Lambda_DNA-bd_dom_sf"/>
</dbReference>
<dbReference type="Pfam" id="PF13693">
    <property type="entry name" value="HTH_35"/>
    <property type="match status" value="1"/>
</dbReference>